<dbReference type="EMBL" id="LFIW01000471">
    <property type="protein sequence ID" value="KZL86303.1"/>
    <property type="molecule type" value="Genomic_DNA"/>
</dbReference>
<reference evidence="2 3" key="1">
    <citation type="submission" date="2015-06" db="EMBL/GenBank/DDBJ databases">
        <title>Survival trade-offs in plant roots during colonization by closely related pathogenic and mutualistic fungi.</title>
        <authorList>
            <person name="Hacquard S."/>
            <person name="Kracher B."/>
            <person name="Hiruma K."/>
            <person name="Weinman A."/>
            <person name="Muench P."/>
            <person name="Garrido Oter R."/>
            <person name="Ver Loren van Themaat E."/>
            <person name="Dallerey J.-F."/>
            <person name="Damm U."/>
            <person name="Henrissat B."/>
            <person name="Lespinet O."/>
            <person name="Thon M."/>
            <person name="Kemen E."/>
            <person name="McHardy A.C."/>
            <person name="Schulze-Lefert P."/>
            <person name="O'Connell R.J."/>
        </authorList>
    </citation>
    <scope>NUCLEOTIDE SEQUENCE [LARGE SCALE GENOMIC DNA]</scope>
    <source>
        <strain evidence="2 3">MAFF 238704</strain>
    </source>
</reference>
<evidence type="ECO:0000313" key="3">
    <source>
        <dbReference type="Proteomes" id="UP000076584"/>
    </source>
</evidence>
<feature type="region of interest" description="Disordered" evidence="1">
    <location>
        <begin position="1"/>
        <end position="30"/>
    </location>
</feature>
<evidence type="ECO:0000256" key="1">
    <source>
        <dbReference type="SAM" id="MobiDB-lite"/>
    </source>
</evidence>
<dbReference type="InterPro" id="IPR032710">
    <property type="entry name" value="NTF2-like_dom_sf"/>
</dbReference>
<gene>
    <name evidence="2" type="ORF">CI238_09156</name>
</gene>
<protein>
    <submittedName>
        <fullName evidence="2">Polyketide cyclase</fullName>
    </submittedName>
</protein>
<feature type="compositionally biased region" description="Basic and acidic residues" evidence="1">
    <location>
        <begin position="1"/>
        <end position="11"/>
    </location>
</feature>
<proteinExistence type="predicted"/>
<keyword evidence="3" id="KW-1185">Reference proteome</keyword>
<comment type="caution">
    <text evidence="2">The sequence shown here is derived from an EMBL/GenBank/DDBJ whole genome shotgun (WGS) entry which is preliminary data.</text>
</comment>
<dbReference type="InterPro" id="IPR009959">
    <property type="entry name" value="Cyclase_SnoaL-like"/>
</dbReference>
<dbReference type="Gene3D" id="3.10.450.50">
    <property type="match status" value="1"/>
</dbReference>
<dbReference type="Pfam" id="PF07366">
    <property type="entry name" value="SnoaL"/>
    <property type="match status" value="1"/>
</dbReference>
<organism evidence="2 3">
    <name type="scientific">Colletotrichum incanum</name>
    <name type="common">Soybean anthracnose fungus</name>
    <dbReference type="NCBI Taxonomy" id="1573173"/>
    <lineage>
        <taxon>Eukaryota</taxon>
        <taxon>Fungi</taxon>
        <taxon>Dikarya</taxon>
        <taxon>Ascomycota</taxon>
        <taxon>Pezizomycotina</taxon>
        <taxon>Sordariomycetes</taxon>
        <taxon>Hypocreomycetidae</taxon>
        <taxon>Glomerellales</taxon>
        <taxon>Glomerellaceae</taxon>
        <taxon>Colletotrichum</taxon>
        <taxon>Colletotrichum spaethianum species complex</taxon>
    </lineage>
</organism>
<dbReference type="Proteomes" id="UP000076584">
    <property type="component" value="Unassembled WGS sequence"/>
</dbReference>
<sequence length="668" mass="74064">MSYPSEKEKKPLYSAADDTELAPPSYEEAVPNAVPDALPGYDAPVYDDNAGAGAGPSNSTTLVAATSKFPPTLNGYFQWAFTRTFLLGPSAEQKLFAVSPRSGFRTKQREIILYDGPSDKHPVLATIGKSLSAIASVPSTISIPPRPDSGETHPYKTEISGVPFKMDQSSAHIFSVSVGGKEVGTESKVEKFQWRSSRGSEVKQLGNSFVYGWKLVRLSAQATPAAGGSRTKRSVGFTSDGHEVVAILATNMTSMTKGLKFSFMGEGLKGTFGERWEIVTVLTALSLHSYSDDQPWKAAPVRPVQPPPPPPVLNPTNGTAVGQTRDRPRAYLIASLANPAFILYLSRARCQSSDIIVFCPALFFRALTRIGQFLPNFFLNNLIAVMVSSGNIYAASFRDMIQDYNAKRWEELENRLAHIVVVDGESLPRGHFRDYLRNDLEGEGDTKEVRVDTILVDVDTKSVAARLINHVTLVDSTKAFEYQEIVLINYTNNLLSNWQTVRDEDGFRNRESTVPSTPLASSSLFNNLPPSLKTSVKLKSFYHSYINSINEKTMSKEFHNFCQPKLKHNDRELTIDEYIPLISNSQDAIEGLHFHIQELFANEKTQQVAARLQFTGTPVKEWAGAKPNGKSVNFHEHVMYQLEHGRISRVWSTIELGVYRNQMGKTIP</sequence>
<evidence type="ECO:0000313" key="2">
    <source>
        <dbReference type="EMBL" id="KZL86303.1"/>
    </source>
</evidence>
<accession>A0A162NTR3</accession>
<dbReference type="GO" id="GO:0030638">
    <property type="term" value="P:polyketide metabolic process"/>
    <property type="evidence" value="ECO:0007669"/>
    <property type="project" value="InterPro"/>
</dbReference>
<dbReference type="SUPFAM" id="SSF54427">
    <property type="entry name" value="NTF2-like"/>
    <property type="match status" value="1"/>
</dbReference>
<dbReference type="AlphaFoldDB" id="A0A162NTR3"/>
<name>A0A162NTR3_COLIC</name>